<dbReference type="SUPFAM" id="SSF51735">
    <property type="entry name" value="NAD(P)-binding Rossmann-fold domains"/>
    <property type="match status" value="1"/>
</dbReference>
<accession>A0A926E311</accession>
<dbReference type="Proteomes" id="UP000610760">
    <property type="component" value="Unassembled WGS sequence"/>
</dbReference>
<dbReference type="InterPro" id="IPR036291">
    <property type="entry name" value="NAD(P)-bd_dom_sf"/>
</dbReference>
<proteinExistence type="predicted"/>
<gene>
    <name evidence="3" type="ORF">H8710_04420</name>
</gene>
<dbReference type="InterPro" id="IPR000683">
    <property type="entry name" value="Gfo/Idh/MocA-like_OxRdtase_N"/>
</dbReference>
<reference evidence="3" key="1">
    <citation type="submission" date="2020-08" db="EMBL/GenBank/DDBJ databases">
        <title>Genome public.</title>
        <authorList>
            <person name="Liu C."/>
            <person name="Sun Q."/>
        </authorList>
    </citation>
    <scope>NUCLEOTIDE SEQUENCE</scope>
    <source>
        <strain evidence="3">NSJ-33</strain>
    </source>
</reference>
<dbReference type="Pfam" id="PF01408">
    <property type="entry name" value="GFO_IDH_MocA"/>
    <property type="match status" value="1"/>
</dbReference>
<dbReference type="PANTHER" id="PTHR43818:SF11">
    <property type="entry name" value="BCDNA.GH03377"/>
    <property type="match status" value="1"/>
</dbReference>
<dbReference type="AlphaFoldDB" id="A0A926E311"/>
<name>A0A926E311_9FIRM</name>
<evidence type="ECO:0000313" key="3">
    <source>
        <dbReference type="EMBL" id="MBC8559312.1"/>
    </source>
</evidence>
<evidence type="ECO:0000259" key="2">
    <source>
        <dbReference type="Pfam" id="PF01408"/>
    </source>
</evidence>
<keyword evidence="1" id="KW-0560">Oxidoreductase</keyword>
<dbReference type="GO" id="GO:0016491">
    <property type="term" value="F:oxidoreductase activity"/>
    <property type="evidence" value="ECO:0007669"/>
    <property type="project" value="UniProtKB-KW"/>
</dbReference>
<dbReference type="PANTHER" id="PTHR43818">
    <property type="entry name" value="BCDNA.GH03377"/>
    <property type="match status" value="1"/>
</dbReference>
<dbReference type="GO" id="GO:0000166">
    <property type="term" value="F:nucleotide binding"/>
    <property type="evidence" value="ECO:0007669"/>
    <property type="project" value="InterPro"/>
</dbReference>
<comment type="caution">
    <text evidence="3">The sequence shown here is derived from an EMBL/GenBank/DDBJ whole genome shotgun (WGS) entry which is preliminary data.</text>
</comment>
<dbReference type="SUPFAM" id="SSF55347">
    <property type="entry name" value="Glyceraldehyde-3-phosphate dehydrogenase-like, C-terminal domain"/>
    <property type="match status" value="1"/>
</dbReference>
<protein>
    <submittedName>
        <fullName evidence="3">Gfo/Idh/MocA family oxidoreductase</fullName>
    </submittedName>
</protein>
<organism evidence="3 4">
    <name type="scientific">Fumia xinanensis</name>
    <dbReference type="NCBI Taxonomy" id="2763659"/>
    <lineage>
        <taxon>Bacteria</taxon>
        <taxon>Bacillati</taxon>
        <taxon>Bacillota</taxon>
        <taxon>Clostridia</taxon>
        <taxon>Eubacteriales</taxon>
        <taxon>Oscillospiraceae</taxon>
        <taxon>Fumia</taxon>
    </lineage>
</organism>
<keyword evidence="4" id="KW-1185">Reference proteome</keyword>
<feature type="domain" description="Gfo/Idh/MocA-like oxidoreductase N-terminal" evidence="2">
    <location>
        <begin position="28"/>
        <end position="128"/>
    </location>
</feature>
<evidence type="ECO:0000256" key="1">
    <source>
        <dbReference type="ARBA" id="ARBA00023002"/>
    </source>
</evidence>
<dbReference type="RefSeq" id="WP_249294211.1">
    <property type="nucleotide sequence ID" value="NZ_JACRSV010000001.1"/>
</dbReference>
<dbReference type="Gene3D" id="3.30.360.10">
    <property type="entry name" value="Dihydrodipicolinate Reductase, domain 2"/>
    <property type="match status" value="1"/>
</dbReference>
<dbReference type="InterPro" id="IPR050463">
    <property type="entry name" value="Gfo/Idh/MocA_oxidrdct_glycsds"/>
</dbReference>
<evidence type="ECO:0000313" key="4">
    <source>
        <dbReference type="Proteomes" id="UP000610760"/>
    </source>
</evidence>
<dbReference type="Gene3D" id="3.40.50.720">
    <property type="entry name" value="NAD(P)-binding Rossmann-like Domain"/>
    <property type="match status" value="1"/>
</dbReference>
<dbReference type="EMBL" id="JACRSV010000001">
    <property type="protein sequence ID" value="MBC8559312.1"/>
    <property type="molecule type" value="Genomic_DNA"/>
</dbReference>
<sequence>MFKVGILGSENSHALAFAQLANIPDTKTGEYRYPDMRITVLCGCDDTPEHAAETARLGRIEKLVFDPMELLDEVDAVMVDYRDGKLHTRDVMPFIERGMPVWIDKPITASKDDRDALRRALEAHGTLFTGGSSFPYNYEVVTAKNAVKTGVMGEVLGGSVNFPGDFESPYSGIFFYGPHLVTIVMEVFGYDVQSVSVQKVSPQNAAISFRYGDKIVTGHLNGCPDHCITVFGSKSIYRKDIDMSFLYALELDAFVGMLRDKKKPLPFDELFRHVDVLDAIRRSDEQNGAEISV</sequence>